<evidence type="ECO:0000256" key="4">
    <source>
        <dbReference type="ARBA" id="ARBA00023136"/>
    </source>
</evidence>
<keyword evidence="5" id="KW-0175">Coiled coil</keyword>
<evidence type="ECO:0000256" key="5">
    <source>
        <dbReference type="SAM" id="Coils"/>
    </source>
</evidence>
<dbReference type="OrthoDB" id="7689797at2"/>
<proteinExistence type="predicted"/>
<evidence type="ECO:0000256" key="2">
    <source>
        <dbReference type="ARBA" id="ARBA00022692"/>
    </source>
</evidence>
<dbReference type="RefSeq" id="WP_132949987.1">
    <property type="nucleotide sequence ID" value="NZ_SLXU01000001.1"/>
</dbReference>
<gene>
    <name evidence="8" type="ORF">EV663_101304</name>
</gene>
<sequence length="116" mass="13178">MRYIRLLFLLVLALCLVVVAMANNVMVTLTLLPQELATFSGVSQSIDLPLYVVGFGGVLVGLLVGFIWEWMRESKYRSTASRQKRENAKLKRELDKVNAEKHRNEGRDEVLALVEK</sequence>
<accession>A0A4R2RKH1</accession>
<dbReference type="AlphaFoldDB" id="A0A4R2RKH1"/>
<dbReference type="EMBL" id="SLXU01000001">
    <property type="protein sequence ID" value="TCP63039.1"/>
    <property type="molecule type" value="Genomic_DNA"/>
</dbReference>
<organism evidence="8 9">
    <name type="scientific">Rhodovulum bhavnagarense</name>
    <dbReference type="NCBI Taxonomy" id="992286"/>
    <lineage>
        <taxon>Bacteria</taxon>
        <taxon>Pseudomonadati</taxon>
        <taxon>Pseudomonadota</taxon>
        <taxon>Alphaproteobacteria</taxon>
        <taxon>Rhodobacterales</taxon>
        <taxon>Paracoccaceae</taxon>
        <taxon>Rhodovulum</taxon>
    </lineage>
</organism>
<dbReference type="GO" id="GO:0005886">
    <property type="term" value="C:plasma membrane"/>
    <property type="evidence" value="ECO:0007669"/>
    <property type="project" value="InterPro"/>
</dbReference>
<dbReference type="InterPro" id="IPR010445">
    <property type="entry name" value="LapA_dom"/>
</dbReference>
<keyword evidence="4 6" id="KW-0472">Membrane</keyword>
<evidence type="ECO:0000259" key="7">
    <source>
        <dbReference type="Pfam" id="PF06305"/>
    </source>
</evidence>
<feature type="transmembrane region" description="Helical" evidence="6">
    <location>
        <begin position="48"/>
        <end position="68"/>
    </location>
</feature>
<keyword evidence="3 6" id="KW-1133">Transmembrane helix</keyword>
<feature type="coiled-coil region" evidence="5">
    <location>
        <begin position="80"/>
        <end position="107"/>
    </location>
</feature>
<evidence type="ECO:0000256" key="1">
    <source>
        <dbReference type="ARBA" id="ARBA00022475"/>
    </source>
</evidence>
<dbReference type="Proteomes" id="UP000295050">
    <property type="component" value="Unassembled WGS sequence"/>
</dbReference>
<comment type="caution">
    <text evidence="8">The sequence shown here is derived from an EMBL/GenBank/DDBJ whole genome shotgun (WGS) entry which is preliminary data.</text>
</comment>
<reference evidence="8 9" key="1">
    <citation type="submission" date="2019-03" db="EMBL/GenBank/DDBJ databases">
        <title>Genomic Encyclopedia of Type Strains, Phase IV (KMG-IV): sequencing the most valuable type-strain genomes for metagenomic binning, comparative biology and taxonomic classification.</title>
        <authorList>
            <person name="Goeker M."/>
        </authorList>
    </citation>
    <scope>NUCLEOTIDE SEQUENCE [LARGE SCALE GENOMIC DNA]</scope>
    <source>
        <strain evidence="8 9">DSM 24766</strain>
    </source>
</reference>
<keyword evidence="1" id="KW-1003">Cell membrane</keyword>
<keyword evidence="2 6" id="KW-0812">Transmembrane</keyword>
<evidence type="ECO:0000256" key="3">
    <source>
        <dbReference type="ARBA" id="ARBA00022989"/>
    </source>
</evidence>
<dbReference type="Pfam" id="PF06305">
    <property type="entry name" value="LapA_dom"/>
    <property type="match status" value="1"/>
</dbReference>
<name>A0A4R2RKH1_9RHOB</name>
<evidence type="ECO:0000313" key="9">
    <source>
        <dbReference type="Proteomes" id="UP000295050"/>
    </source>
</evidence>
<protein>
    <submittedName>
        <fullName evidence="8">Putative integral membrane protein</fullName>
    </submittedName>
</protein>
<evidence type="ECO:0000256" key="6">
    <source>
        <dbReference type="SAM" id="Phobius"/>
    </source>
</evidence>
<evidence type="ECO:0000313" key="8">
    <source>
        <dbReference type="EMBL" id="TCP63039.1"/>
    </source>
</evidence>
<feature type="domain" description="Lipopolysaccharide assembly protein A" evidence="7">
    <location>
        <begin position="23"/>
        <end position="95"/>
    </location>
</feature>
<keyword evidence="9" id="KW-1185">Reference proteome</keyword>